<organism evidence="4">
    <name type="scientific">Anisakis simplex</name>
    <name type="common">Herring worm</name>
    <dbReference type="NCBI Taxonomy" id="6269"/>
    <lineage>
        <taxon>Eukaryota</taxon>
        <taxon>Metazoa</taxon>
        <taxon>Ecdysozoa</taxon>
        <taxon>Nematoda</taxon>
        <taxon>Chromadorea</taxon>
        <taxon>Rhabditida</taxon>
        <taxon>Spirurina</taxon>
        <taxon>Ascaridomorpha</taxon>
        <taxon>Ascaridoidea</taxon>
        <taxon>Anisakidae</taxon>
        <taxon>Anisakis</taxon>
        <taxon>Anisakis simplex complex</taxon>
    </lineage>
</organism>
<evidence type="ECO:0000256" key="1">
    <source>
        <dbReference type="SAM" id="MobiDB-lite"/>
    </source>
</evidence>
<feature type="region of interest" description="Disordered" evidence="1">
    <location>
        <begin position="104"/>
        <end position="123"/>
    </location>
</feature>
<dbReference type="Proteomes" id="UP000267096">
    <property type="component" value="Unassembled WGS sequence"/>
</dbReference>
<reference evidence="4" key="1">
    <citation type="submission" date="2017-02" db="UniProtKB">
        <authorList>
            <consortium name="WormBaseParasite"/>
        </authorList>
    </citation>
    <scope>IDENTIFICATION</scope>
</reference>
<name>A0A0M3J7C4_ANISI</name>
<accession>A0A0M3J7C4</accession>
<reference evidence="2 3" key="2">
    <citation type="submission" date="2018-11" db="EMBL/GenBank/DDBJ databases">
        <authorList>
            <consortium name="Pathogen Informatics"/>
        </authorList>
    </citation>
    <scope>NUCLEOTIDE SEQUENCE [LARGE SCALE GENOMIC DNA]</scope>
</reference>
<dbReference type="EMBL" id="UYRR01005034">
    <property type="protein sequence ID" value="VDK21532.1"/>
    <property type="molecule type" value="Genomic_DNA"/>
</dbReference>
<proteinExistence type="predicted"/>
<sequence>MIFGTARTSFCLRDTPTFMPLVNSSSADCSQIHQMWNATATMLTENTSIFSSLESSPNKQFATMPTNSASNRNSILPPLPPRAADYVNIISPAKSVDNILLRSPPPPSFTSSAPRTTQTLGRPVPRPKILITRRPSQCPLLLQSPVRPPPLVPQSESLSNINYQMPYRDRHQNENELPQLHELNGYTLSNKLNQSPHRLIFSTEVSLSLQFWWIYAGLHR</sequence>
<gene>
    <name evidence="2" type="ORF">ASIM_LOCUS3308</name>
</gene>
<dbReference type="WBParaSite" id="ASIM_0000346801-mRNA-1">
    <property type="protein sequence ID" value="ASIM_0000346801-mRNA-1"/>
    <property type="gene ID" value="ASIM_0000346801"/>
</dbReference>
<evidence type="ECO:0000313" key="2">
    <source>
        <dbReference type="EMBL" id="VDK21532.1"/>
    </source>
</evidence>
<protein>
    <submittedName>
        <fullName evidence="2 4">Uncharacterized protein</fullName>
    </submittedName>
</protein>
<evidence type="ECO:0000313" key="3">
    <source>
        <dbReference type="Proteomes" id="UP000267096"/>
    </source>
</evidence>
<evidence type="ECO:0000313" key="4">
    <source>
        <dbReference type="WBParaSite" id="ASIM_0000346801-mRNA-1"/>
    </source>
</evidence>
<dbReference type="AlphaFoldDB" id="A0A0M3J7C4"/>
<keyword evidence="3" id="KW-1185">Reference proteome</keyword>